<dbReference type="Pfam" id="PF05667">
    <property type="entry name" value="CCDC22_CC"/>
    <property type="match status" value="1"/>
</dbReference>
<gene>
    <name evidence="6" type="primary">CCDC22</name>
</gene>
<dbReference type="PANTHER" id="PTHR15668">
    <property type="entry name" value="JM1 PROTEIN"/>
    <property type="match status" value="1"/>
</dbReference>
<evidence type="ECO:0000313" key="7">
    <source>
        <dbReference type="Proteomes" id="UP000001646"/>
    </source>
</evidence>
<accession>A0A803T7U0</accession>
<dbReference type="InterPro" id="IPR008530">
    <property type="entry name" value="CCDC22"/>
</dbReference>
<protein>
    <recommendedName>
        <fullName evidence="2">Coiled-coil domain-containing protein 22</fullName>
    </recommendedName>
</protein>
<dbReference type="AlphaFoldDB" id="A0A803T7U0"/>
<feature type="coiled-coil region" evidence="3">
    <location>
        <begin position="326"/>
        <end position="360"/>
    </location>
</feature>
<dbReference type="Proteomes" id="UP000001646">
    <property type="component" value="Chromosome 2"/>
</dbReference>
<reference evidence="6" key="2">
    <citation type="submission" date="2025-08" db="UniProtKB">
        <authorList>
            <consortium name="Ensembl"/>
        </authorList>
    </citation>
    <scope>IDENTIFICATION</scope>
</reference>
<evidence type="ECO:0000259" key="5">
    <source>
        <dbReference type="Pfam" id="PF21674"/>
    </source>
</evidence>
<keyword evidence="3" id="KW-0175">Coiled coil</keyword>
<dbReference type="Ensembl" id="ENSACAT00000051243.1">
    <property type="protein sequence ID" value="ENSACAP00000031280.1"/>
    <property type="gene ID" value="ENSACAG00000013447.4"/>
</dbReference>
<dbReference type="InterPro" id="IPR048348">
    <property type="entry name" value="CCDC22_CC"/>
</dbReference>
<dbReference type="InterPro" id="IPR048349">
    <property type="entry name" value="CCDC22_N"/>
</dbReference>
<name>A0A803T7U0_ANOCA</name>
<evidence type="ECO:0000256" key="3">
    <source>
        <dbReference type="SAM" id="Coils"/>
    </source>
</evidence>
<dbReference type="Bgee" id="ENSACAG00000013447">
    <property type="expression patterns" value="Expressed in ovary and 12 other cell types or tissues"/>
</dbReference>
<dbReference type="Pfam" id="PF21674">
    <property type="entry name" value="CCDC22_N"/>
    <property type="match status" value="1"/>
</dbReference>
<evidence type="ECO:0000256" key="2">
    <source>
        <dbReference type="ARBA" id="ARBA00016694"/>
    </source>
</evidence>
<keyword evidence="7" id="KW-1185">Reference proteome</keyword>
<proteinExistence type="inferred from homology"/>
<evidence type="ECO:0000259" key="4">
    <source>
        <dbReference type="Pfam" id="PF05667"/>
    </source>
</evidence>
<feature type="domain" description="CCDC22 N-terminal" evidence="5">
    <location>
        <begin position="1"/>
        <end position="109"/>
    </location>
</feature>
<comment type="similarity">
    <text evidence="1">Belongs to the CCDC22 family.</text>
</comment>
<feature type="domain" description="CCDC22 coiled-coil" evidence="4">
    <location>
        <begin position="128"/>
        <end position="583"/>
    </location>
</feature>
<sequence>MEEVDKILIHSLRLSGTDIPEEVQSIREFTTELIIESVVRCLRVISPSVGAGLSHILPPGMSARFRIGMSLAQACQDLGYQGEVGYQTFLYSSEPEIRRLLLFLVEKLPRDASEDADQPVGKSATLHKAIAAAVKEQLAIPWVPPSCRTPRLQLLQGSCLLKRFQAQPLVLHRESDPFLGKVPQERKEFFVKFLPPVSAQLPQPTSLVPSLFELNMAELSAAQDWENEWKSQGLGSRMTPEEYRQWKHQRLQRRLLDQLRQGASRSGPAHSGTTSRDLIQLLGTFGMGREHAGALAKGSRFTHSQHLAYKQEEEPPMQVQVLPISRSSEQELREHQAAELEALETELGHLVGQITEIEGQMSTLGLTLTQVEGEVRQHQLGVIERQQTLRVKGQTVELLPDAENNMAKLQVVVESSAQRVIQLAAQWEKHRVPLIQEFRDLKALHDSKELESSRRLSEIRELHERIRSAADEAKRKDDVYKQLLVEMESLPKDVSRSAYTQRILEIVSNIRKQKEEITKILSDTKELQKEINGLTGKLDRTFAVTDELIFKNCSQLIQTIEDTGTILREIRDLEEQIESETSKKTLSNYERILGDYQAVKQENAILLSRSQET</sequence>
<dbReference type="GeneTree" id="ENSGT00390000003809"/>
<reference evidence="6" key="3">
    <citation type="submission" date="2025-09" db="UniProtKB">
        <authorList>
            <consortium name="Ensembl"/>
        </authorList>
    </citation>
    <scope>IDENTIFICATION</scope>
</reference>
<dbReference type="PANTHER" id="PTHR15668:SF4">
    <property type="entry name" value="COILED-COIL DOMAIN-CONTAINING PROTEIN 22"/>
    <property type="match status" value="1"/>
</dbReference>
<organism evidence="6 7">
    <name type="scientific">Anolis carolinensis</name>
    <name type="common">Green anole</name>
    <name type="synonym">American chameleon</name>
    <dbReference type="NCBI Taxonomy" id="28377"/>
    <lineage>
        <taxon>Eukaryota</taxon>
        <taxon>Metazoa</taxon>
        <taxon>Chordata</taxon>
        <taxon>Craniata</taxon>
        <taxon>Vertebrata</taxon>
        <taxon>Euteleostomi</taxon>
        <taxon>Lepidosauria</taxon>
        <taxon>Squamata</taxon>
        <taxon>Bifurcata</taxon>
        <taxon>Unidentata</taxon>
        <taxon>Episquamata</taxon>
        <taxon>Toxicofera</taxon>
        <taxon>Iguania</taxon>
        <taxon>Dactyloidae</taxon>
        <taxon>Anolis</taxon>
    </lineage>
</organism>
<evidence type="ECO:0000256" key="1">
    <source>
        <dbReference type="ARBA" id="ARBA00006438"/>
    </source>
</evidence>
<evidence type="ECO:0000313" key="6">
    <source>
        <dbReference type="Ensembl" id="ENSACAP00000031280.1"/>
    </source>
</evidence>
<reference evidence="6 7" key="1">
    <citation type="submission" date="2009-12" db="EMBL/GenBank/DDBJ databases">
        <title>The Genome Sequence of Anolis carolinensis (Green Anole Lizard).</title>
        <authorList>
            <consortium name="The Genome Sequencing Platform"/>
            <person name="Di Palma F."/>
            <person name="Alfoldi J."/>
            <person name="Heiman D."/>
            <person name="Young S."/>
            <person name="Grabherr M."/>
            <person name="Johnson J."/>
            <person name="Lander E.S."/>
            <person name="Lindblad-Toh K."/>
        </authorList>
    </citation>
    <scope>NUCLEOTIDE SEQUENCE [LARGE SCALE GENOMIC DNA]</scope>
    <source>
        <strain evidence="6 7">JBL SC #1</strain>
    </source>
</reference>